<organism evidence="1 2">
    <name type="scientific">Rhodocytophaga aerolata</name>
    <dbReference type="NCBI Taxonomy" id="455078"/>
    <lineage>
        <taxon>Bacteria</taxon>
        <taxon>Pseudomonadati</taxon>
        <taxon>Bacteroidota</taxon>
        <taxon>Cytophagia</taxon>
        <taxon>Cytophagales</taxon>
        <taxon>Rhodocytophagaceae</taxon>
        <taxon>Rhodocytophaga</taxon>
    </lineage>
</organism>
<dbReference type="RefSeq" id="WP_302038065.1">
    <property type="nucleotide sequence ID" value="NZ_JAUKPO010000006.1"/>
</dbReference>
<proteinExistence type="predicted"/>
<keyword evidence="2" id="KW-1185">Reference proteome</keyword>
<dbReference type="InterPro" id="IPR021239">
    <property type="entry name" value="DUF2625"/>
</dbReference>
<evidence type="ECO:0000313" key="2">
    <source>
        <dbReference type="Proteomes" id="UP001168528"/>
    </source>
</evidence>
<evidence type="ECO:0000313" key="1">
    <source>
        <dbReference type="EMBL" id="MDO1447265.1"/>
    </source>
</evidence>
<reference evidence="1" key="1">
    <citation type="submission" date="2023-07" db="EMBL/GenBank/DDBJ databases">
        <title>The genome sequence of Rhodocytophaga aerolata KACC 12507.</title>
        <authorList>
            <person name="Zhang X."/>
        </authorList>
    </citation>
    <scope>NUCLEOTIDE SEQUENCE</scope>
    <source>
        <strain evidence="1">KACC 12507</strain>
    </source>
</reference>
<sequence length="248" mass="28060">MLVFQLVCTGQTRLPANSRKKQTQHTLKSIDQLIDKQKTGWELVMQWKKDATNQLEILPKNQAKAETALHHTQVSTRSPMGAIIYETGGILIDGGWLRILGSGAERMDRTLPEWNKGKAFDVYGEQPSFLLVADDVLGGFFAINGGGISNNEIGKIFYFAPDNLKWESTGLDYANFIIFCFSGALDKFYEGLRWTSWQQDVKNISGDKGLLCDPLLYTKGGQNINKVKRKLVPVQELWDMYFKESKEK</sequence>
<accession>A0ABT8R9B0</accession>
<gene>
    <name evidence="1" type="ORF">Q0590_13425</name>
</gene>
<dbReference type="Pfam" id="PF10946">
    <property type="entry name" value="DUF2625"/>
    <property type="match status" value="1"/>
</dbReference>
<dbReference type="EMBL" id="JAUKPO010000006">
    <property type="protein sequence ID" value="MDO1447265.1"/>
    <property type="molecule type" value="Genomic_DNA"/>
</dbReference>
<protein>
    <submittedName>
        <fullName evidence="1">DUF2625 domain-containing protein</fullName>
    </submittedName>
</protein>
<name>A0ABT8R9B0_9BACT</name>
<dbReference type="NCBIfam" id="NF008498">
    <property type="entry name" value="PRK11408.1-5"/>
    <property type="match status" value="1"/>
</dbReference>
<comment type="caution">
    <text evidence="1">The sequence shown here is derived from an EMBL/GenBank/DDBJ whole genome shotgun (WGS) entry which is preliminary data.</text>
</comment>
<dbReference type="Proteomes" id="UP001168528">
    <property type="component" value="Unassembled WGS sequence"/>
</dbReference>